<dbReference type="Gene3D" id="3.40.50.2300">
    <property type="match status" value="1"/>
</dbReference>
<dbReference type="GO" id="GO:0003677">
    <property type="term" value="F:DNA binding"/>
    <property type="evidence" value="ECO:0007669"/>
    <property type="project" value="UniProtKB-KW"/>
</dbReference>
<dbReference type="Pfam" id="PF00072">
    <property type="entry name" value="Response_reg"/>
    <property type="match status" value="1"/>
</dbReference>
<dbReference type="PROSITE" id="PS50043">
    <property type="entry name" value="HTH_LUXR_2"/>
    <property type="match status" value="1"/>
</dbReference>
<dbReference type="EMBL" id="WINI01000009">
    <property type="protein sequence ID" value="MQR02494.1"/>
    <property type="molecule type" value="Genomic_DNA"/>
</dbReference>
<dbReference type="GO" id="GO:0006355">
    <property type="term" value="P:regulation of DNA-templated transcription"/>
    <property type="evidence" value="ECO:0007669"/>
    <property type="project" value="InterPro"/>
</dbReference>
<dbReference type="SMART" id="SM00421">
    <property type="entry name" value="HTH_LUXR"/>
    <property type="match status" value="1"/>
</dbReference>
<evidence type="ECO:0000256" key="3">
    <source>
        <dbReference type="PROSITE-ProRule" id="PRU00169"/>
    </source>
</evidence>
<name>A0A843YXV2_9BURK</name>
<accession>A0A843YXV2</accession>
<dbReference type="AlphaFoldDB" id="A0A843YXV2"/>
<dbReference type="PANTHER" id="PTHR43214:SF17">
    <property type="entry name" value="TRANSCRIPTIONAL REGULATORY PROTEIN RCSB"/>
    <property type="match status" value="1"/>
</dbReference>
<dbReference type="Proteomes" id="UP000451565">
    <property type="component" value="Unassembled WGS sequence"/>
</dbReference>
<evidence type="ECO:0000313" key="7">
    <source>
        <dbReference type="Proteomes" id="UP000451565"/>
    </source>
</evidence>
<dbReference type="PANTHER" id="PTHR43214">
    <property type="entry name" value="TWO-COMPONENT RESPONSE REGULATOR"/>
    <property type="match status" value="1"/>
</dbReference>
<dbReference type="SMART" id="SM00448">
    <property type="entry name" value="REC"/>
    <property type="match status" value="1"/>
</dbReference>
<dbReference type="InterPro" id="IPR016032">
    <property type="entry name" value="Sig_transdc_resp-reg_C-effctor"/>
</dbReference>
<organism evidence="6 7">
    <name type="scientific">Glaciimonas soli</name>
    <dbReference type="NCBI Taxonomy" id="2590999"/>
    <lineage>
        <taxon>Bacteria</taxon>
        <taxon>Pseudomonadati</taxon>
        <taxon>Pseudomonadota</taxon>
        <taxon>Betaproteobacteria</taxon>
        <taxon>Burkholderiales</taxon>
        <taxon>Oxalobacteraceae</taxon>
        <taxon>Glaciimonas</taxon>
    </lineage>
</organism>
<evidence type="ECO:0000259" key="5">
    <source>
        <dbReference type="PROSITE" id="PS50110"/>
    </source>
</evidence>
<dbReference type="InterPro" id="IPR001789">
    <property type="entry name" value="Sig_transdc_resp-reg_receiver"/>
</dbReference>
<dbReference type="GO" id="GO:0000160">
    <property type="term" value="P:phosphorelay signal transduction system"/>
    <property type="evidence" value="ECO:0007669"/>
    <property type="project" value="InterPro"/>
</dbReference>
<keyword evidence="1 3" id="KW-0597">Phosphoprotein</keyword>
<keyword evidence="7" id="KW-1185">Reference proteome</keyword>
<reference evidence="6 7" key="1">
    <citation type="submission" date="2019-10" db="EMBL/GenBank/DDBJ databases">
        <title>Glaciimonas soli sp. nov., a psychrophilic bacterium isolated from the forest soil of a high elevation mountain in Taiwan.</title>
        <authorList>
            <person name="Wang L.-T."/>
            <person name="Shieh W.Y."/>
        </authorList>
    </citation>
    <scope>NUCLEOTIDE SEQUENCE [LARGE SCALE GENOMIC DNA]</scope>
    <source>
        <strain evidence="6 7">GS1</strain>
    </source>
</reference>
<dbReference type="SUPFAM" id="SSF46894">
    <property type="entry name" value="C-terminal effector domain of the bipartite response regulators"/>
    <property type="match status" value="1"/>
</dbReference>
<dbReference type="PRINTS" id="PR00038">
    <property type="entry name" value="HTHLUXR"/>
</dbReference>
<protein>
    <submittedName>
        <fullName evidence="6">Response regulator</fullName>
    </submittedName>
</protein>
<evidence type="ECO:0000313" key="6">
    <source>
        <dbReference type="EMBL" id="MQR02494.1"/>
    </source>
</evidence>
<dbReference type="RefSeq" id="WP_153236111.1">
    <property type="nucleotide sequence ID" value="NZ_WINI01000009.1"/>
</dbReference>
<dbReference type="Gene3D" id="1.10.10.10">
    <property type="entry name" value="Winged helix-like DNA-binding domain superfamily/Winged helix DNA-binding domain"/>
    <property type="match status" value="1"/>
</dbReference>
<dbReference type="InterPro" id="IPR036388">
    <property type="entry name" value="WH-like_DNA-bd_sf"/>
</dbReference>
<dbReference type="InterPro" id="IPR000792">
    <property type="entry name" value="Tscrpt_reg_LuxR_C"/>
</dbReference>
<dbReference type="SUPFAM" id="SSF52172">
    <property type="entry name" value="CheY-like"/>
    <property type="match status" value="1"/>
</dbReference>
<gene>
    <name evidence="6" type="ORF">GEV47_17600</name>
</gene>
<dbReference type="Pfam" id="PF00196">
    <property type="entry name" value="GerE"/>
    <property type="match status" value="1"/>
</dbReference>
<evidence type="ECO:0000259" key="4">
    <source>
        <dbReference type="PROSITE" id="PS50043"/>
    </source>
</evidence>
<comment type="caution">
    <text evidence="6">The sequence shown here is derived from an EMBL/GenBank/DDBJ whole genome shotgun (WGS) entry which is preliminary data.</text>
</comment>
<dbReference type="InterPro" id="IPR039420">
    <property type="entry name" value="WalR-like"/>
</dbReference>
<evidence type="ECO:0000256" key="1">
    <source>
        <dbReference type="ARBA" id="ARBA00022553"/>
    </source>
</evidence>
<dbReference type="InterPro" id="IPR058245">
    <property type="entry name" value="NreC/VraR/RcsB-like_REC"/>
</dbReference>
<evidence type="ECO:0000256" key="2">
    <source>
        <dbReference type="ARBA" id="ARBA00023125"/>
    </source>
</evidence>
<feature type="domain" description="Response regulatory" evidence="5">
    <location>
        <begin position="10"/>
        <end position="128"/>
    </location>
</feature>
<dbReference type="CDD" id="cd06170">
    <property type="entry name" value="LuxR_C_like"/>
    <property type="match status" value="1"/>
</dbReference>
<dbReference type="CDD" id="cd17535">
    <property type="entry name" value="REC_NarL-like"/>
    <property type="match status" value="1"/>
</dbReference>
<keyword evidence="2" id="KW-0238">DNA-binding</keyword>
<proteinExistence type="predicted"/>
<feature type="domain" description="HTH luxR-type" evidence="4">
    <location>
        <begin position="163"/>
        <end position="228"/>
    </location>
</feature>
<dbReference type="PROSITE" id="PS50110">
    <property type="entry name" value="RESPONSE_REGULATORY"/>
    <property type="match status" value="1"/>
</dbReference>
<feature type="modified residue" description="4-aspartylphosphate" evidence="3">
    <location>
        <position position="61"/>
    </location>
</feature>
<sequence>MLRSSENPISIALLDDHEVILHGMRMRFEKESDFRVVGAYLKGRAMISGLQKDPAEVLVLDYSLGPTEIDGINLIQLLKIKYPRCKLLVVSAHDNPATVELIMRSGVQGFVSKVGEVDELVAAVRVVAAGGIYRDKSLDEVSQWVPLPSAGEGAAMADGTAPEWPQKKQLSTREREVLRCCLDGMSVIQIAEKFSKSRKTISTQKQSAMSKLGLSSDNELFSLRRSLEDL</sequence>
<dbReference type="InterPro" id="IPR011006">
    <property type="entry name" value="CheY-like_superfamily"/>
</dbReference>
<dbReference type="OrthoDB" id="9796655at2"/>